<comment type="caution">
    <text evidence="1">The sequence shown here is derived from an EMBL/GenBank/DDBJ whole genome shotgun (WGS) entry which is preliminary data.</text>
</comment>
<protein>
    <recommendedName>
        <fullName evidence="3">ERAP1-like C-terminal domain-containing protein</fullName>
    </recommendedName>
</protein>
<organism evidence="1 2">
    <name type="scientific">Pedobacter jeongneungensis</name>
    <dbReference type="NCBI Taxonomy" id="947309"/>
    <lineage>
        <taxon>Bacteria</taxon>
        <taxon>Pseudomonadati</taxon>
        <taxon>Bacteroidota</taxon>
        <taxon>Sphingobacteriia</taxon>
        <taxon>Sphingobacteriales</taxon>
        <taxon>Sphingobacteriaceae</taxon>
        <taxon>Pedobacter</taxon>
    </lineage>
</organism>
<evidence type="ECO:0000313" key="2">
    <source>
        <dbReference type="Proteomes" id="UP001501772"/>
    </source>
</evidence>
<proteinExistence type="predicted"/>
<sequence>MSWAIVFMSGNNMEAVKEIIWSVVKNNISLEPEKWLEDFIQSPDQPAQIAKVFVMLPRKTGKLLVAVNDDQQKALDKAGFGYIRNWTIDRLSRVWLLSNFTAVDEEQLYSTLDRLFLSAEVNEAVALYSALPFLPYPEIWVKRCAEGIRSNIGSVLEAIMENNPYPAAYLDESAWNQLVLKAFFTEKNIKLIAGLDERANLQLALTLIDYAKERWAAGRQVHPQLWRLVGKFINAEIFEDLKTGLQHYDQTEQRAIALAVTESDYQPAKDYINTFPELKLALADGSLNWNSL</sequence>
<dbReference type="NCBIfam" id="NF035938">
    <property type="entry name" value="EboA_domain"/>
    <property type="match status" value="1"/>
</dbReference>
<gene>
    <name evidence="1" type="ORF">GCM10022289_09280</name>
</gene>
<dbReference type="EMBL" id="BAABBY010000002">
    <property type="protein sequence ID" value="GAA4199257.1"/>
    <property type="molecule type" value="Genomic_DNA"/>
</dbReference>
<evidence type="ECO:0008006" key="3">
    <source>
        <dbReference type="Google" id="ProtNLM"/>
    </source>
</evidence>
<name>A0ABP8B7R1_9SPHI</name>
<keyword evidence="2" id="KW-1185">Reference proteome</keyword>
<accession>A0ABP8B7R1</accession>
<dbReference type="Proteomes" id="UP001501772">
    <property type="component" value="Unassembled WGS sequence"/>
</dbReference>
<evidence type="ECO:0000313" key="1">
    <source>
        <dbReference type="EMBL" id="GAA4199257.1"/>
    </source>
</evidence>
<dbReference type="RefSeq" id="WP_344849850.1">
    <property type="nucleotide sequence ID" value="NZ_BAABBY010000002.1"/>
</dbReference>
<dbReference type="InterPro" id="IPR047715">
    <property type="entry name" value="EboA_dom"/>
</dbReference>
<reference evidence="2" key="1">
    <citation type="journal article" date="2019" name="Int. J. Syst. Evol. Microbiol.">
        <title>The Global Catalogue of Microorganisms (GCM) 10K type strain sequencing project: providing services to taxonomists for standard genome sequencing and annotation.</title>
        <authorList>
            <consortium name="The Broad Institute Genomics Platform"/>
            <consortium name="The Broad Institute Genome Sequencing Center for Infectious Disease"/>
            <person name="Wu L."/>
            <person name="Ma J."/>
        </authorList>
    </citation>
    <scope>NUCLEOTIDE SEQUENCE [LARGE SCALE GENOMIC DNA]</scope>
    <source>
        <strain evidence="2">JCM 17626</strain>
    </source>
</reference>